<dbReference type="InterPro" id="IPR013083">
    <property type="entry name" value="Znf_RING/FYVE/PHD"/>
</dbReference>
<organism evidence="3 4">
    <name type="scientific">Paramuricea clavata</name>
    <name type="common">Red gorgonian</name>
    <name type="synonym">Violescent sea-whip</name>
    <dbReference type="NCBI Taxonomy" id="317549"/>
    <lineage>
        <taxon>Eukaryota</taxon>
        <taxon>Metazoa</taxon>
        <taxon>Cnidaria</taxon>
        <taxon>Anthozoa</taxon>
        <taxon>Octocorallia</taxon>
        <taxon>Malacalcyonacea</taxon>
        <taxon>Plexauridae</taxon>
        <taxon>Paramuricea</taxon>
    </lineage>
</organism>
<evidence type="ECO:0000256" key="1">
    <source>
        <dbReference type="SAM" id="Coils"/>
    </source>
</evidence>
<gene>
    <name evidence="3" type="ORF">PACLA_8A059265</name>
</gene>
<feature type="coiled-coil region" evidence="1">
    <location>
        <begin position="264"/>
        <end position="294"/>
    </location>
</feature>
<dbReference type="GO" id="GO:0008270">
    <property type="term" value="F:zinc ion binding"/>
    <property type="evidence" value="ECO:0007669"/>
    <property type="project" value="InterPro"/>
</dbReference>
<dbReference type="InterPro" id="IPR017907">
    <property type="entry name" value="Znf_RING_CS"/>
</dbReference>
<dbReference type="InterPro" id="IPR015943">
    <property type="entry name" value="WD40/YVTN_repeat-like_dom_sf"/>
</dbReference>
<dbReference type="PROSITE" id="PS00678">
    <property type="entry name" value="WD_REPEATS_1"/>
    <property type="match status" value="2"/>
</dbReference>
<feature type="region of interest" description="Disordered" evidence="2">
    <location>
        <begin position="1"/>
        <end position="74"/>
    </location>
</feature>
<name>A0A6S7GVI7_PARCT</name>
<dbReference type="PANTHER" id="PTHR19848:SF6">
    <property type="entry name" value="E3 UBIQUITIN-PROTEIN LIGASE TRAF7"/>
    <property type="match status" value="1"/>
</dbReference>
<sequence length="641" mass="72197">MDLEESKKRSTYSTTMETTFGANSAPTGVRARGRSFQDGEFHSPPGSEKNRQSFTEDSMWRPRRHSNVSACSSYPSLTSNLSNSDSDKGHKEIVVFADKPSEKLFCMICSDVFHDPVITSCGHSFCRSCVLLRKLEHCPVDNSSLVVVVSNLAVLEQIGELLVHCKYGCMPSATEEGKYEVNSAGCPVKVKLNSRHEHEQTCQYAPMQCPNSILCPAVLKMNLDEHLEQCEHIKCMHFKYGCQFEGTDTEVKEHLNTCKFEPMKEFLQHSADQIEELQTELKNKDQEMTFLRSMLVKMTERIERVEKTVDIRLDFLDEGHTKLSSEIMETRRAMTKLKDDISDVEVRLWGAGSFDIYPLFKCRGTFVGHQGPIWALCVSNGEWLYSGSSDKTIKVWDTQSTYNCVKTMDGHAGIVLTLCSDGKRLYSGSSDCTINIWDCSTLEFVDKIRGHVNPVCTLVTKKNMLFSGSLKKIKVWDLETLKQMNELTELNHWVRALVASENYLYSGSYQTIKIWDLNTLECVHVLEATGGSVYSLAVTKEHIICGTYENSIIVWDLNNYKLLTTLNGHVGTVYALTVLSSPGQTRLFSASYDRSLRVWNLESLACVQTLLRHQGSVSALAVSKGRIFSGAMDSTVKVWQC</sequence>
<feature type="compositionally biased region" description="Polar residues" evidence="2">
    <location>
        <begin position="11"/>
        <end position="26"/>
    </location>
</feature>
<dbReference type="SMART" id="SM00320">
    <property type="entry name" value="WD40"/>
    <property type="match status" value="7"/>
</dbReference>
<proteinExistence type="predicted"/>
<dbReference type="InterPro" id="IPR001841">
    <property type="entry name" value="Znf_RING"/>
</dbReference>
<dbReference type="CDD" id="cd00200">
    <property type="entry name" value="WD40"/>
    <property type="match status" value="1"/>
</dbReference>
<dbReference type="GO" id="GO:0005730">
    <property type="term" value="C:nucleolus"/>
    <property type="evidence" value="ECO:0007669"/>
    <property type="project" value="TreeGrafter"/>
</dbReference>
<dbReference type="PROSITE" id="PS50294">
    <property type="entry name" value="WD_REPEATS_REGION"/>
    <property type="match status" value="3"/>
</dbReference>
<comment type="caution">
    <text evidence="3">The sequence shown here is derived from an EMBL/GenBank/DDBJ whole genome shotgun (WGS) entry which is preliminary data.</text>
</comment>
<keyword evidence="1" id="KW-0175">Coiled coil</keyword>
<dbReference type="PROSITE" id="PS00518">
    <property type="entry name" value="ZF_RING_1"/>
    <property type="match status" value="1"/>
</dbReference>
<dbReference type="PRINTS" id="PR00320">
    <property type="entry name" value="GPROTEINBRPT"/>
</dbReference>
<dbReference type="GO" id="GO:0016874">
    <property type="term" value="F:ligase activity"/>
    <property type="evidence" value="ECO:0007669"/>
    <property type="project" value="UniProtKB-KW"/>
</dbReference>
<dbReference type="Proteomes" id="UP001152795">
    <property type="component" value="Unassembled WGS sequence"/>
</dbReference>
<dbReference type="GO" id="GO:0000027">
    <property type="term" value="P:ribosomal large subunit assembly"/>
    <property type="evidence" value="ECO:0007669"/>
    <property type="project" value="TreeGrafter"/>
</dbReference>
<dbReference type="Pfam" id="PF13923">
    <property type="entry name" value="zf-C3HC4_2"/>
    <property type="match status" value="1"/>
</dbReference>
<dbReference type="SMART" id="SM00184">
    <property type="entry name" value="RING"/>
    <property type="match status" value="1"/>
</dbReference>
<keyword evidence="4" id="KW-1185">Reference proteome</keyword>
<dbReference type="GO" id="GO:0007219">
    <property type="term" value="P:Notch signaling pathway"/>
    <property type="evidence" value="ECO:0007669"/>
    <property type="project" value="TreeGrafter"/>
</dbReference>
<evidence type="ECO:0000256" key="2">
    <source>
        <dbReference type="SAM" id="MobiDB-lite"/>
    </source>
</evidence>
<dbReference type="Gene3D" id="3.30.40.10">
    <property type="entry name" value="Zinc/RING finger domain, C3HC4 (zinc finger)"/>
    <property type="match status" value="2"/>
</dbReference>
<dbReference type="AlphaFoldDB" id="A0A6S7GVI7"/>
<dbReference type="InterPro" id="IPR019775">
    <property type="entry name" value="WD40_repeat_CS"/>
</dbReference>
<dbReference type="InterPro" id="IPR036322">
    <property type="entry name" value="WD40_repeat_dom_sf"/>
</dbReference>
<keyword evidence="3" id="KW-0436">Ligase</keyword>
<dbReference type="InterPro" id="IPR020472">
    <property type="entry name" value="WD40_PAC1"/>
</dbReference>
<dbReference type="EMBL" id="CACRXK020001564">
    <property type="protein sequence ID" value="CAB3989877.1"/>
    <property type="molecule type" value="Genomic_DNA"/>
</dbReference>
<dbReference type="PROSITE" id="PS50089">
    <property type="entry name" value="ZF_RING_2"/>
    <property type="match status" value="1"/>
</dbReference>
<dbReference type="PROSITE" id="PS50082">
    <property type="entry name" value="WD_REPEATS_2"/>
    <property type="match status" value="4"/>
</dbReference>
<evidence type="ECO:0000313" key="3">
    <source>
        <dbReference type="EMBL" id="CAB3989877.1"/>
    </source>
</evidence>
<reference evidence="3" key="1">
    <citation type="submission" date="2020-04" db="EMBL/GenBank/DDBJ databases">
        <authorList>
            <person name="Alioto T."/>
            <person name="Alioto T."/>
            <person name="Gomez Garrido J."/>
        </authorList>
    </citation>
    <scope>NUCLEOTIDE SEQUENCE</scope>
    <source>
        <strain evidence="3">A484AB</strain>
    </source>
</reference>
<dbReference type="PANTHER" id="PTHR19848">
    <property type="entry name" value="WD40 REPEAT PROTEIN"/>
    <property type="match status" value="1"/>
</dbReference>
<dbReference type="InterPro" id="IPR001293">
    <property type="entry name" value="Znf_TRAF"/>
</dbReference>
<dbReference type="PROSITE" id="PS50145">
    <property type="entry name" value="ZF_TRAF"/>
    <property type="match status" value="1"/>
</dbReference>
<dbReference type="SUPFAM" id="SSF57850">
    <property type="entry name" value="RING/U-box"/>
    <property type="match status" value="1"/>
</dbReference>
<dbReference type="SUPFAM" id="SSF49599">
    <property type="entry name" value="TRAF domain-like"/>
    <property type="match status" value="1"/>
</dbReference>
<dbReference type="Gene3D" id="2.130.10.10">
    <property type="entry name" value="YVTN repeat-like/Quinoprotein amine dehydrogenase"/>
    <property type="match status" value="2"/>
</dbReference>
<dbReference type="SUPFAM" id="SSF50978">
    <property type="entry name" value="WD40 repeat-like"/>
    <property type="match status" value="1"/>
</dbReference>
<dbReference type="InterPro" id="IPR001680">
    <property type="entry name" value="WD40_rpt"/>
</dbReference>
<dbReference type="Pfam" id="PF00400">
    <property type="entry name" value="WD40"/>
    <property type="match status" value="4"/>
</dbReference>
<accession>A0A6S7GVI7</accession>
<protein>
    <submittedName>
        <fullName evidence="3">E3 ubiquitin- ligase TRAF7 isoform X1</fullName>
    </submittedName>
</protein>
<evidence type="ECO:0000313" key="4">
    <source>
        <dbReference type="Proteomes" id="UP001152795"/>
    </source>
</evidence>